<keyword evidence="3" id="KW-1185">Reference proteome</keyword>
<name>A0A369TET3_9PROT</name>
<organism evidence="2 3">
    <name type="scientific">Ferruginivarius sediminum</name>
    <dbReference type="NCBI Taxonomy" id="2661937"/>
    <lineage>
        <taxon>Bacteria</taxon>
        <taxon>Pseudomonadati</taxon>
        <taxon>Pseudomonadota</taxon>
        <taxon>Alphaproteobacteria</taxon>
        <taxon>Rhodospirillales</taxon>
        <taxon>Rhodospirillaceae</taxon>
        <taxon>Ferruginivarius</taxon>
    </lineage>
</organism>
<evidence type="ECO:0000313" key="2">
    <source>
        <dbReference type="EMBL" id="RDD63084.1"/>
    </source>
</evidence>
<reference evidence="2 3" key="1">
    <citation type="submission" date="2018-07" db="EMBL/GenBank/DDBJ databases">
        <title>Venubactetium sediminum gen. nov., sp. nov., isolated from a marine solar saltern.</title>
        <authorList>
            <person name="Wang S."/>
        </authorList>
    </citation>
    <scope>NUCLEOTIDE SEQUENCE [LARGE SCALE GENOMIC DNA]</scope>
    <source>
        <strain evidence="2 3">WD2A32</strain>
    </source>
</reference>
<dbReference type="EMBL" id="QPMH01000003">
    <property type="protein sequence ID" value="RDD63084.1"/>
    <property type="molecule type" value="Genomic_DNA"/>
</dbReference>
<protein>
    <submittedName>
        <fullName evidence="2">Uncharacterized protein</fullName>
    </submittedName>
</protein>
<dbReference type="AlphaFoldDB" id="A0A369TET3"/>
<feature type="signal peptide" evidence="1">
    <location>
        <begin position="1"/>
        <end position="25"/>
    </location>
</feature>
<gene>
    <name evidence="2" type="ORF">DRB17_04755</name>
</gene>
<sequence length="127" mass="14173">MMQRTIRFALAAMLCAAMLLPTAPAIEAAGDEHAYIADIEDLPLMDGLDEVPEAGVSFDKPVGRIVEAFAHGAVDRQAVRAFYRRTLPQLGWSRDEADRFMREGELLEIYYLGADGDLTVRYTLQPR</sequence>
<evidence type="ECO:0000313" key="3">
    <source>
        <dbReference type="Proteomes" id="UP000253941"/>
    </source>
</evidence>
<accession>A0A369TET3</accession>
<dbReference type="Proteomes" id="UP000253941">
    <property type="component" value="Unassembled WGS sequence"/>
</dbReference>
<keyword evidence="1" id="KW-0732">Signal</keyword>
<evidence type="ECO:0000256" key="1">
    <source>
        <dbReference type="SAM" id="SignalP"/>
    </source>
</evidence>
<feature type="chain" id="PRO_5016934908" evidence="1">
    <location>
        <begin position="26"/>
        <end position="127"/>
    </location>
</feature>
<dbReference type="RefSeq" id="WP_114581034.1">
    <property type="nucleotide sequence ID" value="NZ_QPMH01000003.1"/>
</dbReference>
<comment type="caution">
    <text evidence="2">The sequence shown here is derived from an EMBL/GenBank/DDBJ whole genome shotgun (WGS) entry which is preliminary data.</text>
</comment>
<proteinExistence type="predicted"/>